<dbReference type="GO" id="GO:0106141">
    <property type="term" value="F:flavin prenyltransferase activity"/>
    <property type="evidence" value="ECO:0007669"/>
    <property type="project" value="UniProtKB-EC"/>
</dbReference>
<evidence type="ECO:0000256" key="2">
    <source>
        <dbReference type="ARBA" id="ARBA00022630"/>
    </source>
</evidence>
<dbReference type="SUPFAM" id="SSF52507">
    <property type="entry name" value="Homo-oligomeric flavin-containing Cys decarboxylases, HFCD"/>
    <property type="match status" value="1"/>
</dbReference>
<feature type="binding site" evidence="5">
    <location>
        <position position="156"/>
    </location>
    <ligand>
        <name>dimethylallyl phosphate</name>
        <dbReference type="ChEBI" id="CHEBI:88052"/>
    </ligand>
</feature>
<dbReference type="EMBL" id="FXTM01000004">
    <property type="protein sequence ID" value="SMO43800.1"/>
    <property type="molecule type" value="Genomic_DNA"/>
</dbReference>
<reference evidence="7 8" key="1">
    <citation type="submission" date="2017-05" db="EMBL/GenBank/DDBJ databases">
        <authorList>
            <person name="Varghese N."/>
            <person name="Submissions S."/>
        </authorList>
    </citation>
    <scope>NUCLEOTIDE SEQUENCE [LARGE SCALE GENOMIC DNA]</scope>
    <source>
        <strain evidence="7 8">DSM 16304</strain>
    </source>
</reference>
<comment type="function">
    <text evidence="5">Flavin prenyltransferase that catalyzes the synthesis of the prenylated FMN cofactor (prenyl-FMN) for 4-hydroxy-3-polyprenylbenzoic acid decarboxylase UbiD. The prenyltransferase is metal-independent and links a dimethylallyl moiety from dimethylallyl monophosphate (DMAP) to the flavin N5 and C6 atoms of FMN.</text>
</comment>
<dbReference type="InterPro" id="IPR004507">
    <property type="entry name" value="UbiX-like"/>
</dbReference>
<organism evidence="7 8">
    <name type="scientific">Balnearium lithotrophicum</name>
    <dbReference type="NCBI Taxonomy" id="223788"/>
    <lineage>
        <taxon>Bacteria</taxon>
        <taxon>Pseudomonadati</taxon>
        <taxon>Aquificota</taxon>
        <taxon>Aquificia</taxon>
        <taxon>Desulfurobacteriales</taxon>
        <taxon>Desulfurobacteriaceae</taxon>
        <taxon>Balnearium</taxon>
    </lineage>
</organism>
<keyword evidence="4 5" id="KW-0808">Transferase</keyword>
<evidence type="ECO:0000256" key="5">
    <source>
        <dbReference type="HAMAP-Rule" id="MF_01984"/>
    </source>
</evidence>
<evidence type="ECO:0000256" key="1">
    <source>
        <dbReference type="ARBA" id="ARBA00022602"/>
    </source>
</evidence>
<gene>
    <name evidence="5" type="primary">ubiX</name>
    <name evidence="7" type="ORF">SAMN06269117_10483</name>
</gene>
<dbReference type="InterPro" id="IPR036551">
    <property type="entry name" value="Flavin_trans-like"/>
</dbReference>
<evidence type="ECO:0000313" key="8">
    <source>
        <dbReference type="Proteomes" id="UP000317315"/>
    </source>
</evidence>
<evidence type="ECO:0000256" key="3">
    <source>
        <dbReference type="ARBA" id="ARBA00022643"/>
    </source>
</evidence>
<accession>A0A521BAQ8</accession>
<feature type="binding site" evidence="5">
    <location>
        <position position="36"/>
    </location>
    <ligand>
        <name>FMN</name>
        <dbReference type="ChEBI" id="CHEBI:58210"/>
    </ligand>
</feature>
<comment type="catalytic activity">
    <reaction evidence="5">
        <text>dimethylallyl phosphate + FMNH2 = prenylated FMNH2 + phosphate</text>
        <dbReference type="Rhea" id="RHEA:37743"/>
        <dbReference type="ChEBI" id="CHEBI:43474"/>
        <dbReference type="ChEBI" id="CHEBI:57618"/>
        <dbReference type="ChEBI" id="CHEBI:87467"/>
        <dbReference type="ChEBI" id="CHEBI:88052"/>
        <dbReference type="EC" id="2.5.1.129"/>
    </reaction>
</comment>
<dbReference type="InterPro" id="IPR003382">
    <property type="entry name" value="Flavoprotein"/>
</dbReference>
<dbReference type="Proteomes" id="UP000317315">
    <property type="component" value="Unassembled WGS sequence"/>
</dbReference>
<dbReference type="Gene3D" id="3.40.50.1950">
    <property type="entry name" value="Flavin prenyltransferase-like"/>
    <property type="match status" value="1"/>
</dbReference>
<keyword evidence="2 5" id="KW-0285">Flavoprotein</keyword>
<comment type="similarity">
    <text evidence="5">Belongs to the UbiX/PAD1 family.</text>
</comment>
<evidence type="ECO:0000256" key="4">
    <source>
        <dbReference type="ARBA" id="ARBA00022679"/>
    </source>
</evidence>
<feature type="binding site" evidence="5">
    <location>
        <begin position="91"/>
        <end position="94"/>
    </location>
    <ligand>
        <name>FMN</name>
        <dbReference type="ChEBI" id="CHEBI:58210"/>
    </ligand>
</feature>
<dbReference type="RefSeq" id="WP_221928590.1">
    <property type="nucleotide sequence ID" value="NZ_FXTM01000004.1"/>
</dbReference>
<comment type="caution">
    <text evidence="5">Lacks conserved residue(s) required for the propagation of feature annotation.</text>
</comment>
<feature type="binding site" evidence="5">
    <location>
        <begin position="10"/>
        <end position="12"/>
    </location>
    <ligand>
        <name>FMN</name>
        <dbReference type="ChEBI" id="CHEBI:58210"/>
    </ligand>
</feature>
<sequence length="191" mass="20717">MEKVVVGITGASGSVYGKRLVEVLVSNSYGVDLVFSEVGRRVFEYEIGMSVERFISILPSDLVNVYEPADLFAPISSGSYPVRGMVVSPCSTGTLGHIANGVVQNLIHRAADVNLKEKRPVILVLRETPLNRVHVENMLKVIDAGATVLPASPGFYGRPSSVEELVDFVVDRALSLLLGRKFGLFKGWSPE</sequence>
<dbReference type="EC" id="2.5.1.129" evidence="5"/>
<feature type="binding site" evidence="5">
    <location>
        <position position="126"/>
    </location>
    <ligand>
        <name>FMN</name>
        <dbReference type="ChEBI" id="CHEBI:58210"/>
    </ligand>
</feature>
<protein>
    <recommendedName>
        <fullName evidence="5">Flavin prenyltransferase UbiX</fullName>
        <ecNumber evidence="5">2.5.1.129</ecNumber>
    </recommendedName>
</protein>
<dbReference type="NCBIfam" id="TIGR00421">
    <property type="entry name" value="ubiX_pad"/>
    <property type="match status" value="1"/>
</dbReference>
<keyword evidence="3 5" id="KW-0288">FMN</keyword>
<dbReference type="AlphaFoldDB" id="A0A521BAQ8"/>
<evidence type="ECO:0000259" key="6">
    <source>
        <dbReference type="Pfam" id="PF02441"/>
    </source>
</evidence>
<keyword evidence="8" id="KW-1185">Reference proteome</keyword>
<feature type="domain" description="Flavoprotein" evidence="6">
    <location>
        <begin position="3"/>
        <end position="175"/>
    </location>
</feature>
<keyword evidence="1 5" id="KW-0637">Prenyltransferase</keyword>
<dbReference type="HAMAP" id="MF_01984">
    <property type="entry name" value="ubiX_pad"/>
    <property type="match status" value="1"/>
</dbReference>
<feature type="binding site" evidence="5">
    <location>
        <position position="172"/>
    </location>
    <ligand>
        <name>dimethylallyl phosphate</name>
        <dbReference type="ChEBI" id="CHEBI:88052"/>
    </ligand>
</feature>
<dbReference type="Pfam" id="PF02441">
    <property type="entry name" value="Flavoprotein"/>
    <property type="match status" value="1"/>
</dbReference>
<proteinExistence type="inferred from homology"/>
<name>A0A521BAQ8_9BACT</name>
<evidence type="ECO:0000313" key="7">
    <source>
        <dbReference type="EMBL" id="SMO43800.1"/>
    </source>
</evidence>